<feature type="compositionally biased region" description="Basic and acidic residues" evidence="3">
    <location>
        <begin position="73"/>
        <end position="83"/>
    </location>
</feature>
<evidence type="ECO:0000313" key="6">
    <source>
        <dbReference type="Proteomes" id="UP000649328"/>
    </source>
</evidence>
<dbReference type="PANTHER" id="PTHR23236">
    <property type="entry name" value="EUKARYOTIC TRANSLATION INITIATION FACTOR 4B/4H"/>
    <property type="match status" value="1"/>
</dbReference>
<dbReference type="OrthoDB" id="4726at2759"/>
<feature type="region of interest" description="Disordered" evidence="3">
    <location>
        <begin position="59"/>
        <end position="83"/>
    </location>
</feature>
<keyword evidence="1 2" id="KW-0694">RNA-binding</keyword>
<dbReference type="GO" id="GO:0008143">
    <property type="term" value="F:poly(A) binding"/>
    <property type="evidence" value="ECO:0007669"/>
    <property type="project" value="TreeGrafter"/>
</dbReference>
<name>A0A8H7GLF1_9ASCO</name>
<evidence type="ECO:0000256" key="2">
    <source>
        <dbReference type="PROSITE-ProRule" id="PRU00176"/>
    </source>
</evidence>
<dbReference type="SMART" id="SM00360">
    <property type="entry name" value="RRM"/>
    <property type="match status" value="1"/>
</dbReference>
<dbReference type="PANTHER" id="PTHR23236:SF12">
    <property type="entry name" value="EUKARYOTIC INITIATION FACTOR 4B-RELATED"/>
    <property type="match status" value="1"/>
</dbReference>
<accession>A0A8H7GLF1</accession>
<keyword evidence="6" id="KW-1185">Reference proteome</keyword>
<protein>
    <recommendedName>
        <fullName evidence="4">RRM domain-containing protein</fullName>
    </recommendedName>
</protein>
<dbReference type="Proteomes" id="UP000649328">
    <property type="component" value="Unassembled WGS sequence"/>
</dbReference>
<comment type="caution">
    <text evidence="5">The sequence shown here is derived from an EMBL/GenBank/DDBJ whole genome shotgun (WGS) entry which is preliminary data.</text>
</comment>
<dbReference type="SUPFAM" id="SSF54928">
    <property type="entry name" value="RNA-binding domain, RBD"/>
    <property type="match status" value="1"/>
</dbReference>
<feature type="domain" description="RRM" evidence="4">
    <location>
        <begin position="92"/>
        <end position="165"/>
    </location>
</feature>
<dbReference type="InterPro" id="IPR012677">
    <property type="entry name" value="Nucleotide-bd_a/b_plait_sf"/>
</dbReference>
<evidence type="ECO:0000259" key="4">
    <source>
        <dbReference type="PROSITE" id="PS50102"/>
    </source>
</evidence>
<proteinExistence type="predicted"/>
<evidence type="ECO:0000256" key="3">
    <source>
        <dbReference type="SAM" id="MobiDB-lite"/>
    </source>
</evidence>
<evidence type="ECO:0000256" key="1">
    <source>
        <dbReference type="ARBA" id="ARBA00022884"/>
    </source>
</evidence>
<organism evidence="5 6">
    <name type="scientific">Metschnikowia pulcherrima</name>
    <dbReference type="NCBI Taxonomy" id="27326"/>
    <lineage>
        <taxon>Eukaryota</taxon>
        <taxon>Fungi</taxon>
        <taxon>Dikarya</taxon>
        <taxon>Ascomycota</taxon>
        <taxon>Saccharomycotina</taxon>
        <taxon>Pichiomycetes</taxon>
        <taxon>Metschnikowiaceae</taxon>
        <taxon>Metschnikowia</taxon>
    </lineage>
</organism>
<dbReference type="EMBL" id="JACBPP010000010">
    <property type="protein sequence ID" value="KAF7999147.1"/>
    <property type="molecule type" value="Genomic_DNA"/>
</dbReference>
<dbReference type="PROSITE" id="PS50102">
    <property type="entry name" value="RRM"/>
    <property type="match status" value="1"/>
</dbReference>
<evidence type="ECO:0000313" key="5">
    <source>
        <dbReference type="EMBL" id="KAF7999147.1"/>
    </source>
</evidence>
<dbReference type="InterPro" id="IPR000504">
    <property type="entry name" value="RRM_dom"/>
</dbReference>
<dbReference type="AlphaFoldDB" id="A0A8H7GLF1"/>
<reference evidence="5" key="1">
    <citation type="submission" date="2020-10" db="EMBL/GenBank/DDBJ databases">
        <title>The Whole-Genome Sequence of Metschnikowia persimmonesis, a Novel Endophytic Yeast Species Isolated from Medicinal Plant Diospyros kaki Thumb.</title>
        <authorList>
            <person name="Rahmat E."/>
            <person name="Kang Y."/>
        </authorList>
    </citation>
    <scope>NUCLEOTIDE SEQUENCE</scope>
    <source>
        <strain evidence="5">KIOM G15050</strain>
    </source>
</reference>
<sequence>MRLSWQFHILHLPTKRQHASFWNLELFKEYYTGMSSENLENGGITATHEEVNPCVSQKSENFTAEDNLETDPNDSRDDSSEASRLAHELDQRSIYVANVDYSATPQQLESLFLQVGTVQKVTILVHRYTGFPKGYAYVAFQEKESVPKAIEKFNDHLLRGRPLKVMTEWTAPDMEVVVWAEAEAGAEAGEEEKEKGGAKAQLMLL</sequence>
<gene>
    <name evidence="5" type="ORF">HF325_006679</name>
</gene>
<dbReference type="Gene3D" id="3.30.70.330">
    <property type="match status" value="1"/>
</dbReference>
<dbReference type="Pfam" id="PF00076">
    <property type="entry name" value="RRM_1"/>
    <property type="match status" value="1"/>
</dbReference>
<dbReference type="InterPro" id="IPR035979">
    <property type="entry name" value="RBD_domain_sf"/>
</dbReference>